<gene>
    <name evidence="3" type="ORF">SIL87_00725</name>
</gene>
<evidence type="ECO:0000256" key="1">
    <source>
        <dbReference type="SAM" id="MobiDB-lite"/>
    </source>
</evidence>
<accession>A0AAW9DK18</accession>
<dbReference type="AlphaFoldDB" id="A0AAW9DK18"/>
<name>A0AAW9DK18_ACIAO</name>
<dbReference type="EMBL" id="JAWXYB010000001">
    <property type="protein sequence ID" value="MDX5929291.1"/>
    <property type="molecule type" value="Genomic_DNA"/>
</dbReference>
<organism evidence="3 4">
    <name type="scientific">Acidiphilium acidophilum</name>
    <name type="common">Thiobacillus acidophilus</name>
    <dbReference type="NCBI Taxonomy" id="76588"/>
    <lineage>
        <taxon>Bacteria</taxon>
        <taxon>Pseudomonadati</taxon>
        <taxon>Pseudomonadota</taxon>
        <taxon>Alphaproteobacteria</taxon>
        <taxon>Acetobacterales</taxon>
        <taxon>Acidocellaceae</taxon>
        <taxon>Acidiphilium</taxon>
    </lineage>
</organism>
<proteinExistence type="predicted"/>
<reference evidence="3 4" key="1">
    <citation type="submission" date="2023-11" db="EMBL/GenBank/DDBJ databases">
        <title>MicrobeMod: A computational toolkit for identifying prokaryotic methylation and restriction-modification with nanopore sequencing.</title>
        <authorList>
            <person name="Crits-Christoph A."/>
            <person name="Kang S.C."/>
            <person name="Lee H."/>
            <person name="Ostrov N."/>
        </authorList>
    </citation>
    <scope>NUCLEOTIDE SEQUENCE [LARGE SCALE GENOMIC DNA]</scope>
    <source>
        <strain evidence="3 4">DSMZ 700</strain>
    </source>
</reference>
<keyword evidence="2" id="KW-0472">Membrane</keyword>
<comment type="caution">
    <text evidence="3">The sequence shown here is derived from an EMBL/GenBank/DDBJ whole genome shotgun (WGS) entry which is preliminary data.</text>
</comment>
<dbReference type="Proteomes" id="UP001279553">
    <property type="component" value="Unassembled WGS sequence"/>
</dbReference>
<dbReference type="RefSeq" id="WP_319612404.1">
    <property type="nucleotide sequence ID" value="NZ_JAWXYB010000001.1"/>
</dbReference>
<sequence length="98" mass="11087">MNQDNRSPASETRRSKGVSRIPVPRRVRASQRDLDRNAHDSSADIAAIAHAEGWLTPLIPIQRVRLRPWQQAIFWGLRLYIGVMLIIMGWGFFHAAGG</sequence>
<evidence type="ECO:0000256" key="2">
    <source>
        <dbReference type="SAM" id="Phobius"/>
    </source>
</evidence>
<protein>
    <submittedName>
        <fullName evidence="3">Uncharacterized protein</fullName>
    </submittedName>
</protein>
<evidence type="ECO:0000313" key="4">
    <source>
        <dbReference type="Proteomes" id="UP001279553"/>
    </source>
</evidence>
<keyword evidence="4" id="KW-1185">Reference proteome</keyword>
<evidence type="ECO:0000313" key="3">
    <source>
        <dbReference type="EMBL" id="MDX5929291.1"/>
    </source>
</evidence>
<keyword evidence="2" id="KW-0812">Transmembrane</keyword>
<feature type="region of interest" description="Disordered" evidence="1">
    <location>
        <begin position="1"/>
        <end position="22"/>
    </location>
</feature>
<keyword evidence="2" id="KW-1133">Transmembrane helix</keyword>
<feature type="transmembrane region" description="Helical" evidence="2">
    <location>
        <begin position="72"/>
        <end position="93"/>
    </location>
</feature>
<feature type="compositionally biased region" description="Polar residues" evidence="1">
    <location>
        <begin position="1"/>
        <end position="10"/>
    </location>
</feature>